<keyword evidence="4" id="KW-1133">Transmembrane helix</keyword>
<name>A0A381P6V1_9ZZZZ</name>
<evidence type="ECO:0000313" key="6">
    <source>
        <dbReference type="EMBL" id="SUZ61353.1"/>
    </source>
</evidence>
<dbReference type="InterPro" id="IPR044666">
    <property type="entry name" value="Cyclophilin_A-like"/>
</dbReference>
<proteinExistence type="predicted"/>
<organism evidence="6">
    <name type="scientific">marine metagenome</name>
    <dbReference type="NCBI Taxonomy" id="408172"/>
    <lineage>
        <taxon>unclassified sequences</taxon>
        <taxon>metagenomes</taxon>
        <taxon>ecological metagenomes</taxon>
    </lineage>
</organism>
<reference evidence="6" key="1">
    <citation type="submission" date="2018-05" db="EMBL/GenBank/DDBJ databases">
        <authorList>
            <person name="Lanie J.A."/>
            <person name="Ng W.-L."/>
            <person name="Kazmierczak K.M."/>
            <person name="Andrzejewski T.M."/>
            <person name="Davidsen T.M."/>
            <person name="Wayne K.J."/>
            <person name="Tettelin H."/>
            <person name="Glass J.I."/>
            <person name="Rusch D."/>
            <person name="Podicherti R."/>
            <person name="Tsui H.-C.T."/>
            <person name="Winkler M.E."/>
        </authorList>
    </citation>
    <scope>NUCLEOTIDE SEQUENCE</scope>
</reference>
<dbReference type="AlphaFoldDB" id="A0A381P6V1"/>
<evidence type="ECO:0000259" key="5">
    <source>
        <dbReference type="PROSITE" id="PS50072"/>
    </source>
</evidence>
<keyword evidence="2" id="KW-0697">Rotamase</keyword>
<sequence>MALKTRRAARPPASIHRYSPRTRLLAGILAVVMLGSLVTVGIASLADRGGSGGGNEAVVPNPCPALDKSDGPQYDFTARPIYCLASGVAYTAVFDTSEGEIRFTLDRARMPETTNNFVALARYGYYDNTLLFRIDPSIGIIQGGSPTTNDWSDPGPGYTIADEGGVFRRTADGGATGPFSYESGQLVMARSAGLNSSGAQFFLTTTESVSLLDSQGSYLLFGATDNAGQSVLDAMMDLYVVDPESPYGGGPSHEIIVHSVSIVEG</sequence>
<dbReference type="EC" id="5.2.1.8" evidence="1"/>
<dbReference type="GO" id="GO:0003755">
    <property type="term" value="F:peptidyl-prolyl cis-trans isomerase activity"/>
    <property type="evidence" value="ECO:0007669"/>
    <property type="project" value="UniProtKB-KW"/>
</dbReference>
<dbReference type="EMBL" id="UINC01000798">
    <property type="protein sequence ID" value="SUZ61353.1"/>
    <property type="molecule type" value="Genomic_DNA"/>
</dbReference>
<accession>A0A381P6V1</accession>
<dbReference type="Gene3D" id="2.40.100.10">
    <property type="entry name" value="Cyclophilin-like"/>
    <property type="match status" value="1"/>
</dbReference>
<keyword evidence="4" id="KW-0812">Transmembrane</keyword>
<evidence type="ECO:0000256" key="2">
    <source>
        <dbReference type="ARBA" id="ARBA00023110"/>
    </source>
</evidence>
<protein>
    <recommendedName>
        <fullName evidence="1">peptidylprolyl isomerase</fullName>
        <ecNumber evidence="1">5.2.1.8</ecNumber>
    </recommendedName>
</protein>
<dbReference type="PANTHER" id="PTHR45625">
    <property type="entry name" value="PEPTIDYL-PROLYL CIS-TRANS ISOMERASE-RELATED"/>
    <property type="match status" value="1"/>
</dbReference>
<dbReference type="Pfam" id="PF00160">
    <property type="entry name" value="Pro_isomerase"/>
    <property type="match status" value="1"/>
</dbReference>
<feature type="transmembrane region" description="Helical" evidence="4">
    <location>
        <begin position="24"/>
        <end position="46"/>
    </location>
</feature>
<keyword evidence="3" id="KW-0413">Isomerase</keyword>
<gene>
    <name evidence="6" type="ORF">METZ01_LOCUS14207</name>
</gene>
<dbReference type="PANTHER" id="PTHR45625:SF4">
    <property type="entry name" value="PEPTIDYLPROLYL ISOMERASE DOMAIN AND WD REPEAT-CONTAINING PROTEIN 1"/>
    <property type="match status" value="1"/>
</dbReference>
<dbReference type="InterPro" id="IPR029000">
    <property type="entry name" value="Cyclophilin-like_dom_sf"/>
</dbReference>
<dbReference type="InterPro" id="IPR002130">
    <property type="entry name" value="Cyclophilin-type_PPIase_dom"/>
</dbReference>
<evidence type="ECO:0000256" key="4">
    <source>
        <dbReference type="SAM" id="Phobius"/>
    </source>
</evidence>
<evidence type="ECO:0000256" key="3">
    <source>
        <dbReference type="ARBA" id="ARBA00023235"/>
    </source>
</evidence>
<dbReference type="PROSITE" id="PS50072">
    <property type="entry name" value="CSA_PPIASE_2"/>
    <property type="match status" value="1"/>
</dbReference>
<feature type="domain" description="PPIase cyclophilin-type" evidence="5">
    <location>
        <begin position="88"/>
        <end position="262"/>
    </location>
</feature>
<keyword evidence="4" id="KW-0472">Membrane</keyword>
<evidence type="ECO:0000256" key="1">
    <source>
        <dbReference type="ARBA" id="ARBA00013194"/>
    </source>
</evidence>
<dbReference type="SUPFAM" id="SSF50891">
    <property type="entry name" value="Cyclophilin-like"/>
    <property type="match status" value="1"/>
</dbReference>